<dbReference type="Pfam" id="PF00472">
    <property type="entry name" value="RF-1"/>
    <property type="match status" value="1"/>
</dbReference>
<evidence type="ECO:0000256" key="1">
    <source>
        <dbReference type="SAM" id="MobiDB-lite"/>
    </source>
</evidence>
<dbReference type="AlphaFoldDB" id="A0A4R6R9X0"/>
<dbReference type="GO" id="GO:0072344">
    <property type="term" value="P:rescue of stalled ribosome"/>
    <property type="evidence" value="ECO:0007669"/>
    <property type="project" value="TreeGrafter"/>
</dbReference>
<dbReference type="Proteomes" id="UP000294547">
    <property type="component" value="Unassembled WGS sequence"/>
</dbReference>
<keyword evidence="4" id="KW-1185">Reference proteome</keyword>
<comment type="caution">
    <text evidence="3">The sequence shown here is derived from an EMBL/GenBank/DDBJ whole genome shotgun (WGS) entry which is preliminary data.</text>
</comment>
<sequence>MIRVTDRIAIDENDLTFTFVQASGPGGQNVNKVATAAALRWPLWAANGVPWDVKMRVAGLAGRRLTQDGEIVIVAQRFRTQERNRADAIERLVGLLREAAEPPKPRIATKPTYASRVRRVDDKARRGAVKRTRRVVPGIDEE</sequence>
<reference evidence="3 4" key="1">
    <citation type="submission" date="2019-03" db="EMBL/GenBank/DDBJ databases">
        <title>Genomic Encyclopedia of Type Strains, Phase IV (KMG-IV): sequencing the most valuable type-strain genomes for metagenomic binning, comparative biology and taxonomic classification.</title>
        <authorList>
            <person name="Goeker M."/>
        </authorList>
    </citation>
    <scope>NUCLEOTIDE SEQUENCE [LARGE SCALE GENOMIC DNA]</scope>
    <source>
        <strain evidence="3 4">DSM 102969</strain>
    </source>
</reference>
<evidence type="ECO:0000313" key="3">
    <source>
        <dbReference type="EMBL" id="TDP82799.1"/>
    </source>
</evidence>
<evidence type="ECO:0000259" key="2">
    <source>
        <dbReference type="Pfam" id="PF00472"/>
    </source>
</evidence>
<dbReference type="Gene3D" id="3.30.160.20">
    <property type="match status" value="1"/>
</dbReference>
<evidence type="ECO:0000313" key="4">
    <source>
        <dbReference type="Proteomes" id="UP000294547"/>
    </source>
</evidence>
<dbReference type="PANTHER" id="PTHR47814:SF1">
    <property type="entry name" value="PEPTIDYL-TRNA HYDROLASE ARFB"/>
    <property type="match status" value="1"/>
</dbReference>
<organism evidence="3 4">
    <name type="scientific">Oharaeibacter diazotrophicus</name>
    <dbReference type="NCBI Taxonomy" id="1920512"/>
    <lineage>
        <taxon>Bacteria</taxon>
        <taxon>Pseudomonadati</taxon>
        <taxon>Pseudomonadota</taxon>
        <taxon>Alphaproteobacteria</taxon>
        <taxon>Hyphomicrobiales</taxon>
        <taxon>Pleomorphomonadaceae</taxon>
        <taxon>Oharaeibacter</taxon>
    </lineage>
</organism>
<proteinExistence type="predicted"/>
<dbReference type="RefSeq" id="WP_126538694.1">
    <property type="nucleotide sequence ID" value="NZ_BSPM01000007.1"/>
</dbReference>
<dbReference type="GO" id="GO:0004045">
    <property type="term" value="F:peptidyl-tRNA hydrolase activity"/>
    <property type="evidence" value="ECO:0007669"/>
    <property type="project" value="TreeGrafter"/>
</dbReference>
<dbReference type="NCBIfam" id="NF006718">
    <property type="entry name" value="PRK09256.1"/>
    <property type="match status" value="1"/>
</dbReference>
<accession>A0A4R6R9X0</accession>
<gene>
    <name evidence="3" type="ORF">EDD54_4071</name>
</gene>
<dbReference type="InterPro" id="IPR000352">
    <property type="entry name" value="Pep_chain_release_fac_I"/>
</dbReference>
<name>A0A4R6R9X0_9HYPH</name>
<dbReference type="PANTHER" id="PTHR47814">
    <property type="entry name" value="PEPTIDYL-TRNA HYDROLASE ARFB"/>
    <property type="match status" value="1"/>
</dbReference>
<dbReference type="GO" id="GO:0003747">
    <property type="term" value="F:translation release factor activity"/>
    <property type="evidence" value="ECO:0007669"/>
    <property type="project" value="InterPro"/>
</dbReference>
<protein>
    <submittedName>
        <fullName evidence="3">Ribosome-associated protein</fullName>
    </submittedName>
</protein>
<dbReference type="OrthoDB" id="9815709at2"/>
<feature type="domain" description="Prokaryotic-type class I peptide chain release factors" evidence="2">
    <location>
        <begin position="8"/>
        <end position="133"/>
    </location>
</feature>
<dbReference type="SUPFAM" id="SSF110916">
    <property type="entry name" value="Peptidyl-tRNA hydrolase domain-like"/>
    <property type="match status" value="1"/>
</dbReference>
<feature type="region of interest" description="Disordered" evidence="1">
    <location>
        <begin position="116"/>
        <end position="142"/>
    </location>
</feature>
<dbReference type="EMBL" id="SNXY01000010">
    <property type="protein sequence ID" value="TDP82799.1"/>
    <property type="molecule type" value="Genomic_DNA"/>
</dbReference>
<dbReference type="GO" id="GO:0043022">
    <property type="term" value="F:ribosome binding"/>
    <property type="evidence" value="ECO:0007669"/>
    <property type="project" value="TreeGrafter"/>
</dbReference>